<dbReference type="InterPro" id="IPR005151">
    <property type="entry name" value="Tail-specific_protease"/>
</dbReference>
<organism evidence="2 3">
    <name type="scientific">Melghiribacillus thermohalophilus</name>
    <dbReference type="NCBI Taxonomy" id="1324956"/>
    <lineage>
        <taxon>Bacteria</taxon>
        <taxon>Bacillati</taxon>
        <taxon>Bacillota</taxon>
        <taxon>Bacilli</taxon>
        <taxon>Bacillales</taxon>
        <taxon>Bacillaceae</taxon>
        <taxon>Melghiribacillus</taxon>
    </lineage>
</organism>
<dbReference type="Gene3D" id="3.90.226.10">
    <property type="entry name" value="2-enoyl-CoA Hydratase, Chain A, domain 1"/>
    <property type="match status" value="1"/>
</dbReference>
<dbReference type="AlphaFoldDB" id="A0A4R3MQ45"/>
<name>A0A4R3MQ45_9BACI</name>
<dbReference type="InterPro" id="IPR029045">
    <property type="entry name" value="ClpP/crotonase-like_dom_sf"/>
</dbReference>
<evidence type="ECO:0000313" key="2">
    <source>
        <dbReference type="EMBL" id="TCT17995.1"/>
    </source>
</evidence>
<dbReference type="GO" id="GO:0006508">
    <property type="term" value="P:proteolysis"/>
    <property type="evidence" value="ECO:0007669"/>
    <property type="project" value="InterPro"/>
</dbReference>
<keyword evidence="3" id="KW-1185">Reference proteome</keyword>
<reference evidence="2 3" key="1">
    <citation type="submission" date="2019-03" db="EMBL/GenBank/DDBJ databases">
        <title>Genomic Encyclopedia of Type Strains, Phase IV (KMG-IV): sequencing the most valuable type-strain genomes for metagenomic binning, comparative biology and taxonomic classification.</title>
        <authorList>
            <person name="Goeker M."/>
        </authorList>
    </citation>
    <scope>NUCLEOTIDE SEQUENCE [LARGE SCALE GENOMIC DNA]</scope>
    <source>
        <strain evidence="2 3">DSM 25894</strain>
    </source>
</reference>
<sequence length="424" mass="49113">MYKNIFKDIVSITHHDYAGCLDKRGWDQPDKYIAMIQKLEHEGLLSPQQFVEIVQRYLGDFQDPHMYFKTTDDQVLKELSPGFKVRRYEDRLYVTETGKEKRITKGSYITALDGLSVAELLEKHQNVLGDSHPDWENWTPIIRQYAYCEVTDPEGNHHTLSLRFYEKEEYVPEYSLKQLDEDILIMKLTDFENPDAISQLIKQNEKALSQTNYFIIDVRRNLGGSDAAFAPIVPFLFDEGTTTLHLQDDYDMHFLCTERNCALQIKTIEKALKKIEDPRARASLSLFKKMWEQNRGKGFVRFSELHSDERMGISGRPKPERVVVLTDITCGSAGEIFADVAKRSPNVTVIGRPTAGLNDYANLTVMEWDGPFELWYPTSRLTKLDRVKERPASRIEPEVYIPWTPKHIVEDVDVLEGINILRKN</sequence>
<feature type="domain" description="Tail specific protease" evidence="1">
    <location>
        <begin position="183"/>
        <end position="366"/>
    </location>
</feature>
<evidence type="ECO:0000313" key="3">
    <source>
        <dbReference type="Proteomes" id="UP000294650"/>
    </source>
</evidence>
<dbReference type="GO" id="GO:0008236">
    <property type="term" value="F:serine-type peptidase activity"/>
    <property type="evidence" value="ECO:0007669"/>
    <property type="project" value="InterPro"/>
</dbReference>
<accession>A0A4R3MQ45</accession>
<comment type="caution">
    <text evidence="2">The sequence shown here is derived from an EMBL/GenBank/DDBJ whole genome shotgun (WGS) entry which is preliminary data.</text>
</comment>
<dbReference type="SUPFAM" id="SSF52096">
    <property type="entry name" value="ClpP/crotonase"/>
    <property type="match status" value="1"/>
</dbReference>
<protein>
    <submittedName>
        <fullName evidence="2">Peptidase S41-like protein</fullName>
    </submittedName>
</protein>
<dbReference type="EMBL" id="SMAN01000025">
    <property type="protein sequence ID" value="TCT17995.1"/>
    <property type="molecule type" value="Genomic_DNA"/>
</dbReference>
<evidence type="ECO:0000259" key="1">
    <source>
        <dbReference type="Pfam" id="PF03572"/>
    </source>
</evidence>
<dbReference type="Proteomes" id="UP000294650">
    <property type="component" value="Unassembled WGS sequence"/>
</dbReference>
<dbReference type="RefSeq" id="WP_165902193.1">
    <property type="nucleotide sequence ID" value="NZ_SMAN01000025.1"/>
</dbReference>
<gene>
    <name evidence="2" type="ORF">EDD68_1256</name>
</gene>
<proteinExistence type="predicted"/>
<dbReference type="Pfam" id="PF03572">
    <property type="entry name" value="Peptidase_S41"/>
    <property type="match status" value="1"/>
</dbReference>